<evidence type="ECO:0000313" key="2">
    <source>
        <dbReference type="EMBL" id="UJF34155.1"/>
    </source>
</evidence>
<accession>A0ABY3SL85</accession>
<feature type="transmembrane region" description="Helical" evidence="1">
    <location>
        <begin position="108"/>
        <end position="129"/>
    </location>
</feature>
<gene>
    <name evidence="2" type="ORF">L0M14_02675</name>
</gene>
<evidence type="ECO:0000313" key="3">
    <source>
        <dbReference type="Proteomes" id="UP001649230"/>
    </source>
</evidence>
<feature type="transmembrane region" description="Helical" evidence="1">
    <location>
        <begin position="207"/>
        <end position="228"/>
    </location>
</feature>
<feature type="transmembrane region" description="Helical" evidence="1">
    <location>
        <begin position="17"/>
        <end position="37"/>
    </location>
</feature>
<reference evidence="2 3" key="1">
    <citation type="journal article" date="2024" name="Int. J. Syst. Evol. Microbiol.">
        <title>Paenibacillus hexagrammi sp. nov., a novel bacterium isolated from the gut content of Hexagrammos agrammus.</title>
        <authorList>
            <person name="Jung H.K."/>
            <person name="Kim D.G."/>
            <person name="Zin H."/>
            <person name="Park J."/>
            <person name="Jung H."/>
            <person name="Kim Y.O."/>
            <person name="Kong H.J."/>
            <person name="Kim J.W."/>
            <person name="Kim Y.S."/>
        </authorList>
    </citation>
    <scope>NUCLEOTIDE SEQUENCE [LARGE SCALE GENOMIC DNA]</scope>
    <source>
        <strain evidence="2 3">YPD9-1</strain>
    </source>
</reference>
<keyword evidence="1" id="KW-0812">Transmembrane</keyword>
<sequence length="243" mass="28262">MWNQIWRLATMDLSKRWLMLVGSIAFYVYCGLVMNLMEFRFHDALDSKFLSIYLAIISNFFVLAIIPNLGFPLKKKYLNYWKTDIFSKRLAFLKSLPISNREIVWSRYVQVLIVMMLMSTIFFSSYWLISVIFGDAGLHFGTYLLFAITWIGYSMLMSALYVFWELALWGKQYFIRNIMMIPVYAAIGVLLWLFMGNSLWETVLSGIVVHPVLMPLISLAAGITAVGVSGRRLEKKLEERDYS</sequence>
<dbReference type="EMBL" id="CP090978">
    <property type="protein sequence ID" value="UJF34155.1"/>
    <property type="molecule type" value="Genomic_DNA"/>
</dbReference>
<organism evidence="2 3">
    <name type="scientific">Paenibacillus hexagrammi</name>
    <dbReference type="NCBI Taxonomy" id="2908839"/>
    <lineage>
        <taxon>Bacteria</taxon>
        <taxon>Bacillati</taxon>
        <taxon>Bacillota</taxon>
        <taxon>Bacilli</taxon>
        <taxon>Bacillales</taxon>
        <taxon>Paenibacillaceae</taxon>
        <taxon>Paenibacillus</taxon>
    </lineage>
</organism>
<evidence type="ECO:0000256" key="1">
    <source>
        <dbReference type="SAM" id="Phobius"/>
    </source>
</evidence>
<dbReference type="Pfam" id="PF13346">
    <property type="entry name" value="ABC2_membrane_5"/>
    <property type="match status" value="1"/>
</dbReference>
<name>A0ABY3SL85_9BACL</name>
<dbReference type="Proteomes" id="UP001649230">
    <property type="component" value="Chromosome"/>
</dbReference>
<dbReference type="InterPro" id="IPR025699">
    <property type="entry name" value="ABC2_memb-like"/>
</dbReference>
<keyword evidence="3" id="KW-1185">Reference proteome</keyword>
<dbReference type="RefSeq" id="WP_235120547.1">
    <property type="nucleotide sequence ID" value="NZ_CP090978.1"/>
</dbReference>
<feature type="transmembrane region" description="Helical" evidence="1">
    <location>
        <begin position="49"/>
        <end position="71"/>
    </location>
</feature>
<protein>
    <submittedName>
        <fullName evidence="2">ABC-2 transporter permease</fullName>
    </submittedName>
</protein>
<keyword evidence="1" id="KW-1133">Transmembrane helix</keyword>
<keyword evidence="1" id="KW-0472">Membrane</keyword>
<proteinExistence type="predicted"/>
<feature type="transmembrane region" description="Helical" evidence="1">
    <location>
        <begin position="174"/>
        <end position="195"/>
    </location>
</feature>
<feature type="transmembrane region" description="Helical" evidence="1">
    <location>
        <begin position="141"/>
        <end position="162"/>
    </location>
</feature>